<sequence length="336" mass="38586">MNLVNKLSGTQRIIPEESNLKDMSKIPFLKKLLDRLSAPQNTNVKLTGNYVNIDVDTTTLSRQILSFVYKSELSIPSAGNNHEKSENRQKEINDGVKKWLTQEKSIIPVNIIKREVDLMYAEKKLVTTPEELDKIIDIVKEKHLGNKELEKPGINCSTPSVLKLNNILTNEINEPRIKKQLSHDFTKKMPEMSDNLKKELANHIKKTLSNDETKKLIEQYSAYKTDILNSHDKLTTMMTGKIRSDIYYALTENIYNTLLCDKYTEMPLDFSAIREETRAQVLRIAEEKKHTSPAKSSGSVDIDDIVHRSFDFSTRVTTSYPEQDITHVMDILKRMS</sequence>
<evidence type="ECO:0000313" key="1">
    <source>
        <dbReference type="EMBL" id="MDS0897909.1"/>
    </source>
</evidence>
<dbReference type="Gene3D" id="1.10.4120.20">
    <property type="match status" value="1"/>
</dbReference>
<proteinExistence type="predicted"/>
<dbReference type="EMBL" id="JAPKIY010000012">
    <property type="protein sequence ID" value="MDS0897909.1"/>
    <property type="molecule type" value="Genomic_DNA"/>
</dbReference>
<protein>
    <submittedName>
        <fullName evidence="1">Uncharacterized protein</fullName>
    </submittedName>
</protein>
<comment type="caution">
    <text evidence="1">The sequence shown here is derived from an EMBL/GenBank/DDBJ whole genome shotgun (WGS) entry which is preliminary data.</text>
</comment>
<reference evidence="1" key="1">
    <citation type="submission" date="2023-02" db="EMBL/GenBank/DDBJ databases">
        <title>Detection, antimicrobial susceptibility and genomic characterization of NDM-producing species of Morganellaceae, Yersiniaceae, and Enterobacteriaceae other than Klebsiella.</title>
        <authorList>
            <person name="Camargo C.H."/>
            <person name="Sacchi C.T."/>
            <person name="Campos K.R."/>
        </authorList>
    </citation>
    <scope>NUCLEOTIDE SEQUENCE</scope>
    <source>
        <strain evidence="1">1189_21</strain>
    </source>
</reference>
<accession>A0AAE4FDP4</accession>
<gene>
    <name evidence="1" type="ORF">OSC06_07980</name>
</gene>
<name>A0AAE4FDP4_MORMO</name>
<dbReference type="RefSeq" id="WP_126616495.1">
    <property type="nucleotide sequence ID" value="NZ_CAXOML010000026.1"/>
</dbReference>
<evidence type="ECO:0000313" key="2">
    <source>
        <dbReference type="Proteomes" id="UP001182247"/>
    </source>
</evidence>
<organism evidence="1 2">
    <name type="scientific">Morganella morganii</name>
    <name type="common">Proteus morganii</name>
    <dbReference type="NCBI Taxonomy" id="582"/>
    <lineage>
        <taxon>Bacteria</taxon>
        <taxon>Pseudomonadati</taxon>
        <taxon>Pseudomonadota</taxon>
        <taxon>Gammaproteobacteria</taxon>
        <taxon>Enterobacterales</taxon>
        <taxon>Morganellaceae</taxon>
        <taxon>Morganella</taxon>
    </lineage>
</organism>
<dbReference type="Proteomes" id="UP001182247">
    <property type="component" value="Unassembled WGS sequence"/>
</dbReference>
<dbReference type="AlphaFoldDB" id="A0AAE4FDP4"/>